<protein>
    <recommendedName>
        <fullName evidence="2">RNA-directed DNA polymerase homolog</fullName>
    </recommendedName>
</protein>
<evidence type="ECO:0000313" key="1">
    <source>
        <dbReference type="RefSeq" id="XP_016439992.1"/>
    </source>
</evidence>
<dbReference type="PANTHER" id="PTHR24559:SF429">
    <property type="entry name" value="RNA-DIRECTED DNA POLYMERASE HOMOLOG"/>
    <property type="match status" value="1"/>
</dbReference>
<dbReference type="Gene3D" id="3.30.70.270">
    <property type="match status" value="1"/>
</dbReference>
<dbReference type="PANTHER" id="PTHR24559">
    <property type="entry name" value="TRANSPOSON TY3-I GAG-POL POLYPROTEIN"/>
    <property type="match status" value="1"/>
</dbReference>
<dbReference type="InterPro" id="IPR053134">
    <property type="entry name" value="RNA-dir_DNA_polymerase"/>
</dbReference>
<dbReference type="AlphaFoldDB" id="A0A1S3XK01"/>
<accession>A0A1S3XK01</accession>
<dbReference type="InterPro" id="IPR043502">
    <property type="entry name" value="DNA/RNA_pol_sf"/>
</dbReference>
<dbReference type="RefSeq" id="XP_016439992.1">
    <property type="nucleotide sequence ID" value="XM_016584506.1"/>
</dbReference>
<sequence>MTVVKNEVNELIPTRTVTGWRMCIDYRRLNDATRNDHFPLPFIYQMLEKVAGQGCYCFLGGVLWLQSNTHSPEDIKKDVKFAFNAECLRAFKLIKEKLVSAHICRAPFSREIGFDM</sequence>
<organism evidence="1">
    <name type="scientific">Nicotiana tabacum</name>
    <name type="common">Common tobacco</name>
    <dbReference type="NCBI Taxonomy" id="4097"/>
    <lineage>
        <taxon>Eukaryota</taxon>
        <taxon>Viridiplantae</taxon>
        <taxon>Streptophyta</taxon>
        <taxon>Embryophyta</taxon>
        <taxon>Tracheophyta</taxon>
        <taxon>Spermatophyta</taxon>
        <taxon>Magnoliopsida</taxon>
        <taxon>eudicotyledons</taxon>
        <taxon>Gunneridae</taxon>
        <taxon>Pentapetalae</taxon>
        <taxon>asterids</taxon>
        <taxon>lamiids</taxon>
        <taxon>Solanales</taxon>
        <taxon>Solanaceae</taxon>
        <taxon>Nicotianoideae</taxon>
        <taxon>Nicotianeae</taxon>
        <taxon>Nicotiana</taxon>
    </lineage>
</organism>
<dbReference type="SUPFAM" id="SSF56672">
    <property type="entry name" value="DNA/RNA polymerases"/>
    <property type="match status" value="1"/>
</dbReference>
<evidence type="ECO:0008006" key="2">
    <source>
        <dbReference type="Google" id="ProtNLM"/>
    </source>
</evidence>
<dbReference type="OrthoDB" id="1738562at2759"/>
<dbReference type="InterPro" id="IPR043128">
    <property type="entry name" value="Rev_trsase/Diguanyl_cyclase"/>
</dbReference>
<gene>
    <name evidence="1" type="primary">LOC107765807</name>
</gene>
<name>A0A1S3XK01_TOBAC</name>
<dbReference type="PaxDb" id="4097-A0A1S3XK01"/>
<proteinExistence type="predicted"/>
<dbReference type="KEGG" id="nta:107765807"/>
<reference evidence="1" key="1">
    <citation type="submission" date="2025-08" db="UniProtKB">
        <authorList>
            <consortium name="RefSeq"/>
        </authorList>
    </citation>
    <scope>IDENTIFICATION</scope>
</reference>